<dbReference type="InterPro" id="IPR004805">
    <property type="entry name" value="DnaE2/DnaE/PolC"/>
</dbReference>
<dbReference type="InterPro" id="IPR016195">
    <property type="entry name" value="Pol/histidinol_Pase-like"/>
</dbReference>
<dbReference type="GO" id="GO:0003676">
    <property type="term" value="F:nucleic acid binding"/>
    <property type="evidence" value="ECO:0007669"/>
    <property type="project" value="InterPro"/>
</dbReference>
<evidence type="ECO:0000313" key="16">
    <source>
        <dbReference type="Proteomes" id="UP000824070"/>
    </source>
</evidence>
<sequence>MQLLCLRCYTGDSLLCSALKCADIVDNSAKCGLRYAAICDQGRLSAFPEFDSLCAKKGITPIFGMEVRPYFGGRLCLFASSERGYLNLLPLERVAVKGQAIEKDLLSCRCEGLFAVYCPDSIKGLEEAALYIAELSARYGRFYLGIPYSPSSPSAADSIREYAEKHGILTIAFPEVRYKKKEDAIALSMLNAIKMGSSLTAQEEEGDLHFLSDEEASAYYHEQEIHAATQLASACEGFKLVRKRGKLLRFPLQGETQDEALRRLAYEGLARLVPGYGEEYRERMEKELSVIEKMGYSSYFLIVADYVNYAKAHDIPVGPGRGSGAGSLVSFALGIVKPDPVRFGLLFERFLNQERVSMPDIDVDFADDKREQVVSYLMQKYGPSRVGRVLTKQTIGAKQALRDVGRIYRYPDRHVELVLRALPSDPKISLRDAYRRGADFRRLVDSDPYYLKMVSLASKIEGLPRQMGIHAAGVVIDDEPLSEAAPVEDSEYGEIVEMEKDYLEPQGFLKMDLLGLRNLSIVDSCLKRLQAEGKLDIGSWDIPYDDIEAIKKIIGTGKTEGIFQLEKPGMRRAIAEIGVDCFDDIVALNALYRPGPMDFIPTYAKRKKGLQPVSYPCEQSKEILAPTYGIIVYQEQVMLLVMKMAGMSLGKADVFRKAISKKDAMRMASLKEEFLLGCRKNGISEEDAKRSFSFIERFASYGFNKSHSVCYSMLSSQMAYLKCHYPEEFYASLLQYLPSSDPKFAAAIKEMKGEGISLCCPSIDSPSRAYENADGRRIRLPLSQIKGLPSDLIDGIVSERGKGPFASLGDFAKRLLPYGLKLEPLIRLIDAGALDCLGASRPSLRLNASQAIDYANLLSGGSILSSLGIPEPEWRSARDDRLGDLAAEKSALGLMVSGSPLEGKAGIIRQRGLLSLYNLPRRYDCACYVVAVRARSTKNGSKMAYLTASDGDYEVEFTLFSDAYSEAYPYLKEGEVIEVIGHQDSYAGRRQYIADQIKPL</sequence>
<dbReference type="GO" id="GO:0008408">
    <property type="term" value="F:3'-5' exonuclease activity"/>
    <property type="evidence" value="ECO:0007669"/>
    <property type="project" value="InterPro"/>
</dbReference>
<reference evidence="15" key="2">
    <citation type="journal article" date="2021" name="PeerJ">
        <title>Extensive microbial diversity within the chicken gut microbiome revealed by metagenomics and culture.</title>
        <authorList>
            <person name="Gilroy R."/>
            <person name="Ravi A."/>
            <person name="Getino M."/>
            <person name="Pursley I."/>
            <person name="Horton D.L."/>
            <person name="Alikhan N.F."/>
            <person name="Baker D."/>
            <person name="Gharbi K."/>
            <person name="Hall N."/>
            <person name="Watson M."/>
            <person name="Adriaenssens E.M."/>
            <person name="Foster-Nyarko E."/>
            <person name="Jarju S."/>
            <person name="Secka A."/>
            <person name="Antonio M."/>
            <person name="Oren A."/>
            <person name="Chaudhuri R.R."/>
            <person name="La Ragione R."/>
            <person name="Hildebrand F."/>
            <person name="Pallen M.J."/>
        </authorList>
    </citation>
    <scope>NUCLEOTIDE SEQUENCE</scope>
    <source>
        <strain evidence="15">ChiGjej1B1-22543</strain>
    </source>
</reference>
<dbReference type="NCBIfam" id="TIGR00594">
    <property type="entry name" value="polc"/>
    <property type="match status" value="1"/>
</dbReference>
<evidence type="ECO:0000256" key="1">
    <source>
        <dbReference type="ARBA" id="ARBA00004496"/>
    </source>
</evidence>
<evidence type="ECO:0000256" key="4">
    <source>
        <dbReference type="ARBA" id="ARBA00022679"/>
    </source>
</evidence>
<evidence type="ECO:0000256" key="9">
    <source>
        <dbReference type="ARBA" id="ARBA00049244"/>
    </source>
</evidence>
<dbReference type="InterPro" id="IPR011708">
    <property type="entry name" value="DNA_pol3_alpha_NTPase_dom"/>
</dbReference>
<dbReference type="AlphaFoldDB" id="A0A9D1LNB6"/>
<evidence type="ECO:0000259" key="13">
    <source>
        <dbReference type="Pfam" id="PF14579"/>
    </source>
</evidence>
<evidence type="ECO:0000259" key="11">
    <source>
        <dbReference type="Pfam" id="PF02811"/>
    </source>
</evidence>
<keyword evidence="5" id="KW-0548">Nucleotidyltransferase</keyword>
<comment type="caution">
    <text evidence="15">The sequence shown here is derived from an EMBL/GenBank/DDBJ whole genome shotgun (WGS) entry which is preliminary data.</text>
</comment>
<keyword evidence="6" id="KW-0235">DNA replication</keyword>
<dbReference type="Pfam" id="PF01336">
    <property type="entry name" value="tRNA_anti-codon"/>
    <property type="match status" value="1"/>
</dbReference>
<comment type="similarity">
    <text evidence="2">Belongs to the DNA polymerase type-C family. DnaE subfamily.</text>
</comment>
<dbReference type="Pfam" id="PF17657">
    <property type="entry name" value="DNA_pol3_finger"/>
    <property type="match status" value="1"/>
</dbReference>
<evidence type="ECO:0000256" key="3">
    <source>
        <dbReference type="ARBA" id="ARBA00012417"/>
    </source>
</evidence>
<dbReference type="PANTHER" id="PTHR32294">
    <property type="entry name" value="DNA POLYMERASE III SUBUNIT ALPHA"/>
    <property type="match status" value="1"/>
</dbReference>
<evidence type="ECO:0000256" key="5">
    <source>
        <dbReference type="ARBA" id="ARBA00022695"/>
    </source>
</evidence>
<dbReference type="EMBL" id="DVMV01000013">
    <property type="protein sequence ID" value="HIU45013.1"/>
    <property type="molecule type" value="Genomic_DNA"/>
</dbReference>
<feature type="domain" description="DNA polymerase helix-hairpin-helix motif" evidence="13">
    <location>
        <begin position="759"/>
        <end position="842"/>
    </location>
</feature>
<evidence type="ECO:0000259" key="12">
    <source>
        <dbReference type="Pfam" id="PF07733"/>
    </source>
</evidence>
<keyword evidence="7" id="KW-0239">DNA-directed DNA polymerase</keyword>
<evidence type="ECO:0000256" key="7">
    <source>
        <dbReference type="ARBA" id="ARBA00022932"/>
    </source>
</evidence>
<dbReference type="Pfam" id="PF07733">
    <property type="entry name" value="DNA_pol3_alpha"/>
    <property type="match status" value="1"/>
</dbReference>
<dbReference type="InterPro" id="IPR004365">
    <property type="entry name" value="NA-bd_OB_tRNA"/>
</dbReference>
<keyword evidence="4" id="KW-0808">Transferase</keyword>
<dbReference type="Gene3D" id="3.20.20.140">
    <property type="entry name" value="Metal-dependent hydrolases"/>
    <property type="match status" value="1"/>
</dbReference>
<evidence type="ECO:0000313" key="15">
    <source>
        <dbReference type="EMBL" id="HIU45013.1"/>
    </source>
</evidence>
<comment type="subcellular location">
    <subcellularLocation>
        <location evidence="1">Cytoplasm</location>
    </subcellularLocation>
</comment>
<evidence type="ECO:0000259" key="14">
    <source>
        <dbReference type="Pfam" id="PF17657"/>
    </source>
</evidence>
<dbReference type="Gene3D" id="1.10.10.1600">
    <property type="entry name" value="Bacterial DNA polymerase III alpha subunit, thumb domain"/>
    <property type="match status" value="1"/>
</dbReference>
<dbReference type="GO" id="GO:0005737">
    <property type="term" value="C:cytoplasm"/>
    <property type="evidence" value="ECO:0007669"/>
    <property type="project" value="UniProtKB-SubCell"/>
</dbReference>
<protein>
    <recommendedName>
        <fullName evidence="3">DNA-directed DNA polymerase</fullName>
        <ecNumber evidence="3">2.7.7.7</ecNumber>
    </recommendedName>
</protein>
<accession>A0A9D1LNB6</accession>
<dbReference type="InterPro" id="IPR040982">
    <property type="entry name" value="DNA_pol3_finger"/>
</dbReference>
<evidence type="ECO:0000259" key="10">
    <source>
        <dbReference type="Pfam" id="PF01336"/>
    </source>
</evidence>
<feature type="domain" description="Bacterial DNA polymerase III alpha subunit NTPase" evidence="12">
    <location>
        <begin position="260"/>
        <end position="515"/>
    </location>
</feature>
<dbReference type="GO" id="GO:0003887">
    <property type="term" value="F:DNA-directed DNA polymerase activity"/>
    <property type="evidence" value="ECO:0007669"/>
    <property type="project" value="UniProtKB-KW"/>
</dbReference>
<dbReference type="CDD" id="cd04485">
    <property type="entry name" value="DnaE_OBF"/>
    <property type="match status" value="1"/>
</dbReference>
<evidence type="ECO:0000256" key="2">
    <source>
        <dbReference type="ARBA" id="ARBA00009496"/>
    </source>
</evidence>
<evidence type="ECO:0000256" key="6">
    <source>
        <dbReference type="ARBA" id="ARBA00022705"/>
    </source>
</evidence>
<dbReference type="PANTHER" id="PTHR32294:SF0">
    <property type="entry name" value="DNA POLYMERASE III SUBUNIT ALPHA"/>
    <property type="match status" value="1"/>
</dbReference>
<dbReference type="EC" id="2.7.7.7" evidence="3"/>
<feature type="domain" description="PHP" evidence="11">
    <location>
        <begin position="7"/>
        <end position="91"/>
    </location>
</feature>
<organism evidence="15 16">
    <name type="scientific">Candidatus Alloenteromonas pullicola</name>
    <dbReference type="NCBI Taxonomy" id="2840784"/>
    <lineage>
        <taxon>Bacteria</taxon>
        <taxon>Bacillati</taxon>
        <taxon>Bacillota</taxon>
        <taxon>Bacillota incertae sedis</taxon>
        <taxon>Candidatus Alloenteromonas</taxon>
    </lineage>
</organism>
<gene>
    <name evidence="15" type="ORF">IAC52_01810</name>
</gene>
<dbReference type="Pfam" id="PF02811">
    <property type="entry name" value="PHP"/>
    <property type="match status" value="1"/>
</dbReference>
<feature type="domain" description="OB" evidence="10">
    <location>
        <begin position="929"/>
        <end position="1000"/>
    </location>
</feature>
<dbReference type="InterPro" id="IPR029460">
    <property type="entry name" value="DNAPol_HHH"/>
</dbReference>
<reference evidence="15" key="1">
    <citation type="submission" date="2020-10" db="EMBL/GenBank/DDBJ databases">
        <authorList>
            <person name="Gilroy R."/>
        </authorList>
    </citation>
    <scope>NUCLEOTIDE SEQUENCE</scope>
    <source>
        <strain evidence="15">ChiGjej1B1-22543</strain>
    </source>
</reference>
<evidence type="ECO:0000256" key="8">
    <source>
        <dbReference type="ARBA" id="ARBA00025611"/>
    </source>
</evidence>
<name>A0A9D1LNB6_9FIRM</name>
<dbReference type="Pfam" id="PF14579">
    <property type="entry name" value="HHH_6"/>
    <property type="match status" value="1"/>
</dbReference>
<proteinExistence type="inferred from homology"/>
<dbReference type="InterPro" id="IPR041931">
    <property type="entry name" value="DNA_pol3_alpha_thumb_dom"/>
</dbReference>
<dbReference type="Gene3D" id="1.10.150.870">
    <property type="match status" value="1"/>
</dbReference>
<comment type="catalytic activity">
    <reaction evidence="9">
        <text>DNA(n) + a 2'-deoxyribonucleoside 5'-triphosphate = DNA(n+1) + diphosphate</text>
        <dbReference type="Rhea" id="RHEA:22508"/>
        <dbReference type="Rhea" id="RHEA-COMP:17339"/>
        <dbReference type="Rhea" id="RHEA-COMP:17340"/>
        <dbReference type="ChEBI" id="CHEBI:33019"/>
        <dbReference type="ChEBI" id="CHEBI:61560"/>
        <dbReference type="ChEBI" id="CHEBI:173112"/>
        <dbReference type="EC" id="2.7.7.7"/>
    </reaction>
</comment>
<feature type="domain" description="DNA polymerase III alpha subunit finger" evidence="14">
    <location>
        <begin position="518"/>
        <end position="682"/>
    </location>
</feature>
<dbReference type="InterPro" id="IPR004013">
    <property type="entry name" value="PHP_dom"/>
</dbReference>
<dbReference type="SUPFAM" id="SSF89550">
    <property type="entry name" value="PHP domain-like"/>
    <property type="match status" value="1"/>
</dbReference>
<dbReference type="Proteomes" id="UP000824070">
    <property type="component" value="Unassembled WGS sequence"/>
</dbReference>
<comment type="function">
    <text evidence="8">DNA polymerase III is a complex, multichain enzyme responsible for most of the replicative synthesis in bacteria. This DNA polymerase also exhibits 3' to 5' exonuclease activity. The alpha chain is the DNA polymerase.</text>
</comment>
<dbReference type="GO" id="GO:0006260">
    <property type="term" value="P:DNA replication"/>
    <property type="evidence" value="ECO:0007669"/>
    <property type="project" value="UniProtKB-KW"/>
</dbReference>